<evidence type="ECO:0000313" key="2">
    <source>
        <dbReference type="Proteomes" id="UP000515153"/>
    </source>
</evidence>
<protein>
    <submittedName>
        <fullName evidence="3">Uncharacterized protein</fullName>
    </submittedName>
</protein>
<dbReference type="Proteomes" id="UP000515153">
    <property type="component" value="Chromosome V"/>
</dbReference>
<evidence type="ECO:0000256" key="1">
    <source>
        <dbReference type="SAM" id="MobiDB-lite"/>
    </source>
</evidence>
<gene>
    <name evidence="3" type="ORF">PgNI_08335</name>
</gene>
<feature type="region of interest" description="Disordered" evidence="1">
    <location>
        <begin position="1"/>
        <end position="43"/>
    </location>
</feature>
<dbReference type="AlphaFoldDB" id="A0A6P8AVB4"/>
<dbReference type="GeneID" id="41963241"/>
<sequence length="64" mass="7223">MCRGSRQLVPGRSAHETPLEVAPVFESDPADDVPDTHGGNPDRQMLVWIPRTDIRLKLTETINW</sequence>
<accession>A0A6P8AVB4</accession>
<proteinExistence type="predicted"/>
<reference evidence="3" key="2">
    <citation type="submission" date="2019-10" db="EMBL/GenBank/DDBJ databases">
        <authorList>
            <consortium name="NCBI Genome Project"/>
        </authorList>
    </citation>
    <scope>NUCLEOTIDE SEQUENCE</scope>
    <source>
        <strain evidence="3">NI907</strain>
    </source>
</reference>
<dbReference type="RefSeq" id="XP_030978799.1">
    <property type="nucleotide sequence ID" value="XM_031128332.1"/>
</dbReference>
<evidence type="ECO:0000313" key="3">
    <source>
        <dbReference type="RefSeq" id="XP_030978799.1"/>
    </source>
</evidence>
<reference evidence="2 3" key="1">
    <citation type="journal article" date="2019" name="Mol. Biol. Evol.">
        <title>Blast fungal genomes show frequent chromosomal changes, gene gains and losses, and effector gene turnover.</title>
        <authorList>
            <person name="Gomez Luciano L.B."/>
            <person name="Jason Tsai I."/>
            <person name="Chuma I."/>
            <person name="Tosa Y."/>
            <person name="Chen Y.H."/>
            <person name="Li J.Y."/>
            <person name="Li M.Y."/>
            <person name="Jade Lu M.Y."/>
            <person name="Nakayashiki H."/>
            <person name="Li W.H."/>
        </authorList>
    </citation>
    <scope>NUCLEOTIDE SEQUENCE [LARGE SCALE GENOMIC DNA]</scope>
    <source>
        <strain evidence="2 3">NI907</strain>
    </source>
</reference>
<dbReference type="KEGG" id="pgri:PgNI_08335"/>
<organism evidence="2 3">
    <name type="scientific">Pyricularia grisea</name>
    <name type="common">Crabgrass-specific blast fungus</name>
    <name type="synonym">Magnaporthe grisea</name>
    <dbReference type="NCBI Taxonomy" id="148305"/>
    <lineage>
        <taxon>Eukaryota</taxon>
        <taxon>Fungi</taxon>
        <taxon>Dikarya</taxon>
        <taxon>Ascomycota</taxon>
        <taxon>Pezizomycotina</taxon>
        <taxon>Sordariomycetes</taxon>
        <taxon>Sordariomycetidae</taxon>
        <taxon>Magnaporthales</taxon>
        <taxon>Pyriculariaceae</taxon>
        <taxon>Pyricularia</taxon>
    </lineage>
</organism>
<name>A0A6P8AVB4_PYRGI</name>
<keyword evidence="2" id="KW-1185">Reference proteome</keyword>
<reference evidence="3" key="3">
    <citation type="submission" date="2025-08" db="UniProtKB">
        <authorList>
            <consortium name="RefSeq"/>
        </authorList>
    </citation>
    <scope>IDENTIFICATION</scope>
    <source>
        <strain evidence="3">NI907</strain>
    </source>
</reference>